<evidence type="ECO:0000256" key="10">
    <source>
        <dbReference type="NCBIfam" id="TIGR02150"/>
    </source>
</evidence>
<accession>A0ABX7DPS4</accession>
<keyword evidence="8" id="KW-0414">Isoprene biosynthesis</keyword>
<dbReference type="SUPFAM" id="SSF55811">
    <property type="entry name" value="Nudix"/>
    <property type="match status" value="1"/>
</dbReference>
<keyword evidence="13" id="KW-1185">Reference proteome</keyword>
<dbReference type="EMBL" id="CP068439">
    <property type="protein sequence ID" value="QQX75571.1"/>
    <property type="molecule type" value="Genomic_DNA"/>
</dbReference>
<evidence type="ECO:0000256" key="5">
    <source>
        <dbReference type="ARBA" id="ARBA00022723"/>
    </source>
</evidence>
<evidence type="ECO:0000256" key="9">
    <source>
        <dbReference type="ARBA" id="ARBA00023235"/>
    </source>
</evidence>
<keyword evidence="4" id="KW-0963">Cytoplasm</keyword>
<dbReference type="Pfam" id="PF00293">
    <property type="entry name" value="NUDIX"/>
    <property type="match status" value="1"/>
</dbReference>
<dbReference type="RefSeq" id="WP_202335388.1">
    <property type="nucleotide sequence ID" value="NZ_CP068439.1"/>
</dbReference>
<dbReference type="InterPro" id="IPR011876">
    <property type="entry name" value="IsopentenylPP_isomerase_typ1"/>
</dbReference>
<organism evidence="12 13">
    <name type="scientific">Aequorivita iocasae</name>
    <dbReference type="NCBI Taxonomy" id="2803865"/>
    <lineage>
        <taxon>Bacteria</taxon>
        <taxon>Pseudomonadati</taxon>
        <taxon>Bacteroidota</taxon>
        <taxon>Flavobacteriia</taxon>
        <taxon>Flavobacteriales</taxon>
        <taxon>Flavobacteriaceae</taxon>
        <taxon>Aequorivita</taxon>
    </lineage>
</organism>
<evidence type="ECO:0000256" key="8">
    <source>
        <dbReference type="ARBA" id="ARBA00023229"/>
    </source>
</evidence>
<keyword evidence="5" id="KW-0479">Metal-binding</keyword>
<dbReference type="Proteomes" id="UP000629420">
    <property type="component" value="Chromosome"/>
</dbReference>
<evidence type="ECO:0000256" key="3">
    <source>
        <dbReference type="ARBA" id="ARBA00012057"/>
    </source>
</evidence>
<dbReference type="PANTHER" id="PTHR10885">
    <property type="entry name" value="ISOPENTENYL-DIPHOSPHATE DELTA-ISOMERASE"/>
    <property type="match status" value="1"/>
</dbReference>
<dbReference type="GO" id="GO:0004452">
    <property type="term" value="F:isopentenyl-diphosphate delta-isomerase activity"/>
    <property type="evidence" value="ECO:0007669"/>
    <property type="project" value="UniProtKB-EC"/>
</dbReference>
<evidence type="ECO:0000256" key="2">
    <source>
        <dbReference type="ARBA" id="ARBA00007579"/>
    </source>
</evidence>
<evidence type="ECO:0000259" key="11">
    <source>
        <dbReference type="PROSITE" id="PS51462"/>
    </source>
</evidence>
<evidence type="ECO:0000256" key="7">
    <source>
        <dbReference type="ARBA" id="ARBA00023211"/>
    </source>
</evidence>
<keyword evidence="9 12" id="KW-0413">Isomerase</keyword>
<evidence type="ECO:0000313" key="12">
    <source>
        <dbReference type="EMBL" id="QQX75571.1"/>
    </source>
</evidence>
<feature type="domain" description="Nudix hydrolase" evidence="11">
    <location>
        <begin position="29"/>
        <end position="161"/>
    </location>
</feature>
<evidence type="ECO:0000313" key="13">
    <source>
        <dbReference type="Proteomes" id="UP000629420"/>
    </source>
</evidence>
<dbReference type="NCBIfam" id="NF002995">
    <property type="entry name" value="PRK03759.1"/>
    <property type="match status" value="1"/>
</dbReference>
<comment type="similarity">
    <text evidence="2">Belongs to the IPP isomerase type 1 family.</text>
</comment>
<evidence type="ECO:0000256" key="1">
    <source>
        <dbReference type="ARBA" id="ARBA00004826"/>
    </source>
</evidence>
<proteinExistence type="inferred from homology"/>
<dbReference type="Gene3D" id="3.90.79.10">
    <property type="entry name" value="Nucleoside Triphosphate Pyrophosphohydrolase"/>
    <property type="match status" value="1"/>
</dbReference>
<gene>
    <name evidence="12" type="primary">idi</name>
    <name evidence="12" type="ORF">JK629_09465</name>
</gene>
<dbReference type="HAMAP" id="MF_00202">
    <property type="entry name" value="Idi"/>
    <property type="match status" value="1"/>
</dbReference>
<dbReference type="PROSITE" id="PS51462">
    <property type="entry name" value="NUDIX"/>
    <property type="match status" value="1"/>
</dbReference>
<evidence type="ECO:0000256" key="4">
    <source>
        <dbReference type="ARBA" id="ARBA00022490"/>
    </source>
</evidence>
<sequence length="172" mass="19928">MEEEKVILVNEKDEKIGLMLKQEAHAKGVLHRAFSVFIFNSKKELMLQQRAVHKYHSPGLWTNTCCSHQRDGESSLDAGKRRLYEEMGFVTGLKETTSFIYKAPFDNGLTEHELDHILVGSFDGTPDINPDEVAAWKWIGLEEVKKDIQVNPEIYTAWFKIIFDKFYQHLLI</sequence>
<dbReference type="NCBIfam" id="TIGR02150">
    <property type="entry name" value="IPP_isom_1"/>
    <property type="match status" value="1"/>
</dbReference>
<dbReference type="InterPro" id="IPR000086">
    <property type="entry name" value="NUDIX_hydrolase_dom"/>
</dbReference>
<dbReference type="PIRSF" id="PIRSF018427">
    <property type="entry name" value="Isopntndiph_ism"/>
    <property type="match status" value="1"/>
</dbReference>
<reference evidence="12 13" key="1">
    <citation type="submission" date="2021-01" db="EMBL/GenBank/DDBJ databases">
        <title>Aequorivita sp. strain KX20305, a bacterium isolated from the sediment collected at a cold seep field in South China Sea.</title>
        <authorList>
            <person name="Zhang H."/>
            <person name="Li C."/>
        </authorList>
    </citation>
    <scope>NUCLEOTIDE SEQUENCE [LARGE SCALE GENOMIC DNA]</scope>
    <source>
        <strain evidence="12 13">KX20305</strain>
    </source>
</reference>
<keyword evidence="6" id="KW-0460">Magnesium</keyword>
<evidence type="ECO:0000256" key="6">
    <source>
        <dbReference type="ARBA" id="ARBA00022842"/>
    </source>
</evidence>
<name>A0ABX7DPS4_9FLAO</name>
<protein>
    <recommendedName>
        <fullName evidence="3 10">Isopentenyl-diphosphate delta-isomerase</fullName>
        <ecNumber evidence="3 10">5.3.3.2</ecNumber>
    </recommendedName>
</protein>
<comment type="pathway">
    <text evidence="1">Isoprenoid biosynthesis; dimethylallyl diphosphate biosynthesis; dimethylallyl diphosphate from isopentenyl diphosphate: step 1/1.</text>
</comment>
<dbReference type="InterPro" id="IPR015797">
    <property type="entry name" value="NUDIX_hydrolase-like_dom_sf"/>
</dbReference>
<dbReference type="InterPro" id="IPR056375">
    <property type="entry name" value="Idi_bact"/>
</dbReference>
<dbReference type="CDD" id="cd02885">
    <property type="entry name" value="NUDIX_IPP_Isomerase"/>
    <property type="match status" value="1"/>
</dbReference>
<dbReference type="PANTHER" id="PTHR10885:SF0">
    <property type="entry name" value="ISOPENTENYL-DIPHOSPHATE DELTA-ISOMERASE"/>
    <property type="match status" value="1"/>
</dbReference>
<keyword evidence="7" id="KW-0464">Manganese</keyword>
<dbReference type="EC" id="5.3.3.2" evidence="3 10"/>